<proteinExistence type="predicted"/>
<dbReference type="InterPro" id="IPR025997">
    <property type="entry name" value="SBP_2_dom"/>
</dbReference>
<comment type="caution">
    <text evidence="2">The sequence shown here is derived from an EMBL/GenBank/DDBJ whole genome shotgun (WGS) entry which is preliminary data.</text>
</comment>
<dbReference type="Pfam" id="PF13407">
    <property type="entry name" value="Peripla_BP_4"/>
    <property type="match status" value="1"/>
</dbReference>
<feature type="non-terminal residue" evidence="2">
    <location>
        <position position="1"/>
    </location>
</feature>
<reference evidence="2" key="1">
    <citation type="submission" date="2020-12" db="EMBL/GenBank/DDBJ databases">
        <title>Metabolic potential, ecology and presence of endohyphal bacteria is reflected in genomic diversity of Mucoromycotina.</title>
        <authorList>
            <person name="Muszewska A."/>
            <person name="Okrasinska A."/>
            <person name="Steczkiewicz K."/>
            <person name="Drgas O."/>
            <person name="Orlowska M."/>
            <person name="Perlinska-Lenart U."/>
            <person name="Aleksandrzak-Piekarczyk T."/>
            <person name="Szatraj K."/>
            <person name="Zielenkiewicz U."/>
            <person name="Pilsyk S."/>
            <person name="Malc E."/>
            <person name="Mieczkowski P."/>
            <person name="Kruszewska J.S."/>
            <person name="Biernat P."/>
            <person name="Pawlowska J."/>
        </authorList>
    </citation>
    <scope>NUCLEOTIDE SEQUENCE</scope>
    <source>
        <strain evidence="2">WA0000017839</strain>
    </source>
</reference>
<feature type="domain" description="Periplasmic binding protein" evidence="1">
    <location>
        <begin position="17"/>
        <end position="219"/>
    </location>
</feature>
<dbReference type="SUPFAM" id="SSF53822">
    <property type="entry name" value="Periplasmic binding protein-like I"/>
    <property type="match status" value="1"/>
</dbReference>
<keyword evidence="3" id="KW-1185">Reference proteome</keyword>
<evidence type="ECO:0000259" key="1">
    <source>
        <dbReference type="Pfam" id="PF13407"/>
    </source>
</evidence>
<sequence>MSQCNSGLAFKKTRPRIAFISHDSAIATFFHNPEQGSRDAANIVDVDIVWNRYLTTTEASMPHDIIQAVNNKMDGIICSIPNTQVYNAIQYALSKNVPVIVFNSGLDYAKSLGLTRVMQDDFEAGLLLGQQVAKGNFTKTLAVQLSSMEEEQSSQRLNGFQQAMSTKGMDVFKITDNVTNSTFTPAQLIMDAFRNGTYDSIISLGGSTCADMVATAMLNMKHTYPNMALASGFFDLGGNNMTALFHLEQNTFAVTQLPYYQTALPVFYMYLRLLTGHEVYYNKTIKTGPNLITNTTLPRVLQNEQNSLININDKSGSVGALVPNTYGDTYNAAMMAGVVSLAHKLNWTVSNTLEVEYNDTISLLTFT</sequence>
<organism evidence="2 3">
    <name type="scientific">Mucor saturninus</name>
    <dbReference type="NCBI Taxonomy" id="64648"/>
    <lineage>
        <taxon>Eukaryota</taxon>
        <taxon>Fungi</taxon>
        <taxon>Fungi incertae sedis</taxon>
        <taxon>Mucoromycota</taxon>
        <taxon>Mucoromycotina</taxon>
        <taxon>Mucoromycetes</taxon>
        <taxon>Mucorales</taxon>
        <taxon>Mucorineae</taxon>
        <taxon>Mucoraceae</taxon>
        <taxon>Mucor</taxon>
    </lineage>
</organism>
<dbReference type="EMBL" id="JAEPRD010000149">
    <property type="protein sequence ID" value="KAG2196329.1"/>
    <property type="molecule type" value="Genomic_DNA"/>
</dbReference>
<dbReference type="Proteomes" id="UP000603453">
    <property type="component" value="Unassembled WGS sequence"/>
</dbReference>
<accession>A0A8H7UZQ3</accession>
<name>A0A8H7UZQ3_9FUNG</name>
<gene>
    <name evidence="2" type="ORF">INT47_009324</name>
</gene>
<protein>
    <recommendedName>
        <fullName evidence="1">Periplasmic binding protein domain-containing protein</fullName>
    </recommendedName>
</protein>
<dbReference type="OrthoDB" id="60033at2759"/>
<dbReference type="AlphaFoldDB" id="A0A8H7UZQ3"/>
<evidence type="ECO:0000313" key="2">
    <source>
        <dbReference type="EMBL" id="KAG2196329.1"/>
    </source>
</evidence>
<dbReference type="InterPro" id="IPR028082">
    <property type="entry name" value="Peripla_BP_I"/>
</dbReference>
<dbReference type="Gene3D" id="3.40.50.2300">
    <property type="match status" value="2"/>
</dbReference>
<evidence type="ECO:0000313" key="3">
    <source>
        <dbReference type="Proteomes" id="UP000603453"/>
    </source>
</evidence>